<gene>
    <name evidence="1" type="ORF">KRQ00_002015</name>
</gene>
<accession>A0A9P3TZ03</accession>
<evidence type="ECO:0008006" key="3">
    <source>
        <dbReference type="Google" id="ProtNLM"/>
    </source>
</evidence>
<reference evidence="1" key="2">
    <citation type="submission" date="2021-06" db="EMBL/GenBank/DDBJ databases">
        <authorList>
            <consortium name="NCBI Pathogen Detection Project"/>
        </authorList>
    </citation>
    <scope>NUCLEOTIDE SEQUENCE</scope>
    <source>
        <strain evidence="1">Clostridioides</strain>
    </source>
</reference>
<evidence type="ECO:0000313" key="2">
    <source>
        <dbReference type="Proteomes" id="UP000879542"/>
    </source>
</evidence>
<reference evidence="1" key="1">
    <citation type="journal article" date="2018" name="Genome Biol.">
        <title>SKESA: strategic k-mer extension for scrupulous assemblies.</title>
        <authorList>
            <person name="Souvorov A."/>
            <person name="Agarwala R."/>
            <person name="Lipman D.J."/>
        </authorList>
    </citation>
    <scope>NUCLEOTIDE SEQUENCE</scope>
    <source>
        <strain evidence="1">Clostridioides</strain>
    </source>
</reference>
<organism evidence="1 2">
    <name type="scientific">Clostridioides difficile</name>
    <name type="common">Peptoclostridium difficile</name>
    <dbReference type="NCBI Taxonomy" id="1496"/>
    <lineage>
        <taxon>Bacteria</taxon>
        <taxon>Bacillati</taxon>
        <taxon>Bacillota</taxon>
        <taxon>Clostridia</taxon>
        <taxon>Peptostreptococcales</taxon>
        <taxon>Peptostreptococcaceae</taxon>
        <taxon>Clostridioides</taxon>
    </lineage>
</organism>
<name>A0A9P3TZ03_CLODI</name>
<dbReference type="RefSeq" id="WP_003429598.1">
    <property type="nucleotide sequence ID" value="NZ_AP025558.1"/>
</dbReference>
<dbReference type="EMBL" id="DAEQIJ010000008">
    <property type="protein sequence ID" value="HBH2620252.1"/>
    <property type="molecule type" value="Genomic_DNA"/>
</dbReference>
<dbReference type="Proteomes" id="UP000879542">
    <property type="component" value="Unassembled WGS sequence"/>
</dbReference>
<evidence type="ECO:0000313" key="1">
    <source>
        <dbReference type="EMBL" id="HBH2620252.1"/>
    </source>
</evidence>
<dbReference type="AlphaFoldDB" id="A0A9P3TZ03"/>
<comment type="caution">
    <text evidence="1">The sequence shown here is derived from an EMBL/GenBank/DDBJ whole genome shotgun (WGS) entry which is preliminary data.</text>
</comment>
<sequence length="254" mass="29533">MGELGWIKLHRALKDNPTWKACKAERKVIMITMLLLASHKETVITLNTGKKVKILPGQFITSRSSLAEKCGKDVSEQMVRSALQFFKKTNFSTNESTNGYTLVTIINWGLYQDVESKQPTSQPVVNQGSTTIKNVKNVKNKKLYVETSNEYRLAEFLFKHIRKNNPNAKTPNLQSWAKDFDYILRLDKRNLEEVQELIRFCQNDSFWCTNILSASKFRKQYDQLYLKYKNEKNPLNKKAKEDGVYNPYDTDLMI</sequence>
<proteinExistence type="predicted"/>
<protein>
    <recommendedName>
        <fullName evidence="3">Phage protein</fullName>
    </recommendedName>
</protein>